<dbReference type="Proteomes" id="UP001235341">
    <property type="component" value="Chromosome"/>
</dbReference>
<dbReference type="EMBL" id="CP133586">
    <property type="protein sequence ID" value="WMT16044.1"/>
    <property type="molecule type" value="Genomic_DNA"/>
</dbReference>
<dbReference type="InterPro" id="IPR018738">
    <property type="entry name" value="DUF2280"/>
</dbReference>
<protein>
    <submittedName>
        <fullName evidence="1">DUF2280 domain-containing protein</fullName>
    </submittedName>
</protein>
<name>A0ABY9PRH5_SERFO</name>
<evidence type="ECO:0000313" key="1">
    <source>
        <dbReference type="EMBL" id="WMT16044.1"/>
    </source>
</evidence>
<evidence type="ECO:0000313" key="2">
    <source>
        <dbReference type="Proteomes" id="UP001235341"/>
    </source>
</evidence>
<accession>A0ABY9PRH5</accession>
<organism evidence="1 2">
    <name type="scientific">Serratia fonticola</name>
    <dbReference type="NCBI Taxonomy" id="47917"/>
    <lineage>
        <taxon>Bacteria</taxon>
        <taxon>Pseudomonadati</taxon>
        <taxon>Pseudomonadota</taxon>
        <taxon>Gammaproteobacteria</taxon>
        <taxon>Enterobacterales</taxon>
        <taxon>Yersiniaceae</taxon>
        <taxon>Serratia</taxon>
    </lineage>
</organism>
<proteinExistence type="predicted"/>
<reference evidence="1 2" key="1">
    <citation type="submission" date="2023-08" db="EMBL/GenBank/DDBJ databases">
        <title>Complete Genome and Methylome dissection of Serratia fonticola NEB369.</title>
        <authorList>
            <person name="Fomenkov A."/>
            <person name="Roberts R.D."/>
        </authorList>
    </citation>
    <scope>NUCLEOTIDE SEQUENCE [LARGE SCALE GENOMIC DNA]</scope>
    <source>
        <strain evidence="1 2">NEB369</strain>
    </source>
</reference>
<gene>
    <name evidence="1" type="ORF">RFB13_06870</name>
</gene>
<dbReference type="Pfam" id="PF10045">
    <property type="entry name" value="DUF2280"/>
    <property type="match status" value="1"/>
</dbReference>
<keyword evidence="2" id="KW-1185">Reference proteome</keyword>
<sequence>MATLSTEVKAFIVQALACFDTPTQVVKAVQAEFNLNITRQQVESHDPNKANGKKLGQKWIELFHFTRERLQNEIADIPIAHKACRLRSLDRMVAQAESAKNYGMAAQLIEQAAKEVGGAFTNQQKRGRSRR</sequence>
<dbReference type="RefSeq" id="WP_309206144.1">
    <property type="nucleotide sequence ID" value="NZ_CP133586.1"/>
</dbReference>